<gene>
    <name evidence="1" type="ORF">EXIGLDRAFT_694907</name>
</gene>
<dbReference type="EMBL" id="KV426053">
    <property type="protein sequence ID" value="KZV90235.1"/>
    <property type="molecule type" value="Genomic_DNA"/>
</dbReference>
<keyword evidence="2" id="KW-1185">Reference proteome</keyword>
<protein>
    <submittedName>
        <fullName evidence="1">Uncharacterized protein</fullName>
    </submittedName>
</protein>
<evidence type="ECO:0000313" key="1">
    <source>
        <dbReference type="EMBL" id="KZV90235.1"/>
    </source>
</evidence>
<name>A0A165GAP6_EXIGL</name>
<proteinExistence type="predicted"/>
<accession>A0A165GAP6</accession>
<sequence length="211" mass="22669">MSNLLKETIALAEHLANVHIAMKAQLGEVEMHDHQPTDGIQILQVWDGVARARRIVDKVDKSVVLPKPEGRRRTGTGGKLEHSARVTFEDGAFREIAPNAFAYVQPTVAAPFMIPGHLLQKISDGPMLRAREDGEVGYKYVGDIMAKEGASKKHVFANGTLGRFPVQTTHPNAAALGTSDDETVPPVITAVTALQVLVASLISFSSSGLAE</sequence>
<reference evidence="1 2" key="1">
    <citation type="journal article" date="2016" name="Mol. Biol. Evol.">
        <title>Comparative Genomics of Early-Diverging Mushroom-Forming Fungi Provides Insights into the Origins of Lignocellulose Decay Capabilities.</title>
        <authorList>
            <person name="Nagy L.G."/>
            <person name="Riley R."/>
            <person name="Tritt A."/>
            <person name="Adam C."/>
            <person name="Daum C."/>
            <person name="Floudas D."/>
            <person name="Sun H."/>
            <person name="Yadav J.S."/>
            <person name="Pangilinan J."/>
            <person name="Larsson K.H."/>
            <person name="Matsuura K."/>
            <person name="Barry K."/>
            <person name="Labutti K."/>
            <person name="Kuo R."/>
            <person name="Ohm R.A."/>
            <person name="Bhattacharya S.S."/>
            <person name="Shirouzu T."/>
            <person name="Yoshinaga Y."/>
            <person name="Martin F.M."/>
            <person name="Grigoriev I.V."/>
            <person name="Hibbett D.S."/>
        </authorList>
    </citation>
    <scope>NUCLEOTIDE SEQUENCE [LARGE SCALE GENOMIC DNA]</scope>
    <source>
        <strain evidence="1 2">HHB12029</strain>
    </source>
</reference>
<evidence type="ECO:0000313" key="2">
    <source>
        <dbReference type="Proteomes" id="UP000077266"/>
    </source>
</evidence>
<organism evidence="1 2">
    <name type="scientific">Exidia glandulosa HHB12029</name>
    <dbReference type="NCBI Taxonomy" id="1314781"/>
    <lineage>
        <taxon>Eukaryota</taxon>
        <taxon>Fungi</taxon>
        <taxon>Dikarya</taxon>
        <taxon>Basidiomycota</taxon>
        <taxon>Agaricomycotina</taxon>
        <taxon>Agaricomycetes</taxon>
        <taxon>Auriculariales</taxon>
        <taxon>Exidiaceae</taxon>
        <taxon>Exidia</taxon>
    </lineage>
</organism>
<dbReference type="Proteomes" id="UP000077266">
    <property type="component" value="Unassembled WGS sequence"/>
</dbReference>
<dbReference type="AlphaFoldDB" id="A0A165GAP6"/>
<dbReference type="InParanoid" id="A0A165GAP6"/>